<proteinExistence type="predicted"/>
<name>A0A7V3ZWF1_UNCW3</name>
<reference evidence="2" key="1">
    <citation type="journal article" date="2020" name="mSystems">
        <title>Genome- and Community-Level Interaction Insights into Carbon Utilization and Element Cycling Functions of Hydrothermarchaeota in Hydrothermal Sediment.</title>
        <authorList>
            <person name="Zhou Z."/>
            <person name="Liu Y."/>
            <person name="Xu W."/>
            <person name="Pan J."/>
            <person name="Luo Z.H."/>
            <person name="Li M."/>
        </authorList>
    </citation>
    <scope>NUCLEOTIDE SEQUENCE [LARGE SCALE GENOMIC DNA]</scope>
    <source>
        <strain evidence="2">SpSt-69</strain>
    </source>
</reference>
<accession>A0A7V3ZWF1</accession>
<keyword evidence="1" id="KW-0472">Membrane</keyword>
<keyword evidence="1" id="KW-0812">Transmembrane</keyword>
<evidence type="ECO:0000256" key="1">
    <source>
        <dbReference type="SAM" id="Phobius"/>
    </source>
</evidence>
<evidence type="ECO:0000313" key="2">
    <source>
        <dbReference type="EMBL" id="HGL16834.1"/>
    </source>
</evidence>
<gene>
    <name evidence="2" type="ORF">ENU66_00605</name>
</gene>
<feature type="transmembrane region" description="Helical" evidence="1">
    <location>
        <begin position="6"/>
        <end position="26"/>
    </location>
</feature>
<keyword evidence="1" id="KW-1133">Transmembrane helix</keyword>
<organism evidence="2">
    <name type="scientific">candidate division WOR-3 bacterium</name>
    <dbReference type="NCBI Taxonomy" id="2052148"/>
    <lineage>
        <taxon>Bacteria</taxon>
        <taxon>Bacteria division WOR-3</taxon>
    </lineage>
</organism>
<sequence>MINRPLSVIFSNIVFFASVSVTINIPTKKAMVSESMLLRIFHLFSQRINIGSAEIIGIDEIFSLKSNFIKNSEILRTIGKKNKYKDIFENLASSLSLIGSLEWERSENETPS</sequence>
<dbReference type="AlphaFoldDB" id="A0A7V3ZWF1"/>
<comment type="caution">
    <text evidence="2">The sequence shown here is derived from an EMBL/GenBank/DDBJ whole genome shotgun (WGS) entry which is preliminary data.</text>
</comment>
<protein>
    <submittedName>
        <fullName evidence="2">Uncharacterized protein</fullName>
    </submittedName>
</protein>
<dbReference type="EMBL" id="DTDJ01000007">
    <property type="protein sequence ID" value="HGL16834.1"/>
    <property type="molecule type" value="Genomic_DNA"/>
</dbReference>